<sequence>MTIFREFGFRQSRGPLVNAHRFALEQLVSIHCVTTDLRWAMVELAWRSLVAMCALAQEQLASWARKPRSPRQEEGGGRHCCC</sequence>
<proteinExistence type="predicted"/>
<dbReference type="RefSeq" id="WP_057841119.1">
    <property type="nucleotide sequence ID" value="NZ_LLYA01000001.1"/>
</dbReference>
<gene>
    <name evidence="1" type="ORF">CQ13_00775</name>
</gene>
<dbReference type="AlphaFoldDB" id="A0A0R3NDU4"/>
<evidence type="ECO:0000313" key="2">
    <source>
        <dbReference type="Proteomes" id="UP000052023"/>
    </source>
</evidence>
<evidence type="ECO:0000313" key="1">
    <source>
        <dbReference type="EMBL" id="KRR30234.1"/>
    </source>
</evidence>
<accession>A0A0R3NDU4</accession>
<dbReference type="Proteomes" id="UP000052023">
    <property type="component" value="Unassembled WGS sequence"/>
</dbReference>
<dbReference type="OrthoDB" id="8251904at2"/>
<name>A0A0R3NDU4_9BRAD</name>
<organism evidence="1 2">
    <name type="scientific">Bradyrhizobium retamae</name>
    <dbReference type="NCBI Taxonomy" id="1300035"/>
    <lineage>
        <taxon>Bacteria</taxon>
        <taxon>Pseudomonadati</taxon>
        <taxon>Pseudomonadota</taxon>
        <taxon>Alphaproteobacteria</taxon>
        <taxon>Hyphomicrobiales</taxon>
        <taxon>Nitrobacteraceae</taxon>
        <taxon>Bradyrhizobium</taxon>
    </lineage>
</organism>
<protein>
    <submittedName>
        <fullName evidence="1">Uncharacterized protein</fullName>
    </submittedName>
</protein>
<keyword evidence="2" id="KW-1185">Reference proteome</keyword>
<reference evidence="1 2" key="1">
    <citation type="submission" date="2014-03" db="EMBL/GenBank/DDBJ databases">
        <title>Bradyrhizobium valentinum sp. nov., isolated from effective nodules of Lupinus mariae-josephae, a lupine endemic of basic-lime soils in Eastern Spain.</title>
        <authorList>
            <person name="Duran D."/>
            <person name="Rey L."/>
            <person name="Navarro A."/>
            <person name="Busquets A."/>
            <person name="Imperial J."/>
            <person name="Ruiz-Argueso T."/>
        </authorList>
    </citation>
    <scope>NUCLEOTIDE SEQUENCE [LARGE SCALE GENOMIC DNA]</scope>
    <source>
        <strain evidence="1 2">Ro19</strain>
    </source>
</reference>
<comment type="caution">
    <text evidence="1">The sequence shown here is derived from an EMBL/GenBank/DDBJ whole genome shotgun (WGS) entry which is preliminary data.</text>
</comment>
<dbReference type="EMBL" id="LLYA01000001">
    <property type="protein sequence ID" value="KRR30234.1"/>
    <property type="molecule type" value="Genomic_DNA"/>
</dbReference>